<evidence type="ECO:0000256" key="1">
    <source>
        <dbReference type="ARBA" id="ARBA00023015"/>
    </source>
</evidence>
<keyword evidence="1" id="KW-0805">Transcription regulation</keyword>
<dbReference type="Pfam" id="PF12833">
    <property type="entry name" value="HTH_18"/>
    <property type="match status" value="1"/>
</dbReference>
<dbReference type="Gene3D" id="1.10.10.60">
    <property type="entry name" value="Homeodomain-like"/>
    <property type="match status" value="1"/>
</dbReference>
<keyword evidence="3" id="KW-0804">Transcription</keyword>
<dbReference type="InterPro" id="IPR018060">
    <property type="entry name" value="HTH_AraC"/>
</dbReference>
<evidence type="ECO:0000313" key="6">
    <source>
        <dbReference type="Proteomes" id="UP000185984"/>
    </source>
</evidence>
<dbReference type="SMART" id="SM00342">
    <property type="entry name" value="HTH_ARAC"/>
    <property type="match status" value="1"/>
</dbReference>
<dbReference type="PROSITE" id="PS01124">
    <property type="entry name" value="HTH_ARAC_FAMILY_2"/>
    <property type="match status" value="1"/>
</dbReference>
<evidence type="ECO:0000256" key="2">
    <source>
        <dbReference type="ARBA" id="ARBA00023125"/>
    </source>
</evidence>
<organism evidence="5 6">
    <name type="scientific">Chroogloeocystis siderophila 5.2 s.c.1</name>
    <dbReference type="NCBI Taxonomy" id="247279"/>
    <lineage>
        <taxon>Bacteria</taxon>
        <taxon>Bacillati</taxon>
        <taxon>Cyanobacteriota</taxon>
        <taxon>Cyanophyceae</taxon>
        <taxon>Oscillatoriophycideae</taxon>
        <taxon>Chroococcales</taxon>
        <taxon>Chroococcaceae</taxon>
        <taxon>Chroogloeocystis</taxon>
    </lineage>
</organism>
<evidence type="ECO:0000259" key="4">
    <source>
        <dbReference type="PROSITE" id="PS01124"/>
    </source>
</evidence>
<dbReference type="InterPro" id="IPR053142">
    <property type="entry name" value="PchR_regulatory_protein"/>
</dbReference>
<dbReference type="STRING" id="247279.NIES1031_18255"/>
<dbReference type="PANTHER" id="PTHR47893:SF1">
    <property type="entry name" value="REGULATORY PROTEIN PCHR"/>
    <property type="match status" value="1"/>
</dbReference>
<proteinExistence type="predicted"/>
<dbReference type="PANTHER" id="PTHR47893">
    <property type="entry name" value="REGULATORY PROTEIN PCHR"/>
    <property type="match status" value="1"/>
</dbReference>
<protein>
    <recommendedName>
        <fullName evidence="4">HTH araC/xylS-type domain-containing protein</fullName>
    </recommendedName>
</protein>
<dbReference type="PRINTS" id="PR00032">
    <property type="entry name" value="HTHARAC"/>
</dbReference>
<dbReference type="Proteomes" id="UP000185984">
    <property type="component" value="Unassembled WGS sequence"/>
</dbReference>
<dbReference type="EMBL" id="MRCC01000016">
    <property type="protein sequence ID" value="OKH23388.1"/>
    <property type="molecule type" value="Genomic_DNA"/>
</dbReference>
<keyword evidence="2" id="KW-0238">DNA-binding</keyword>
<dbReference type="GO" id="GO:0003700">
    <property type="term" value="F:DNA-binding transcription factor activity"/>
    <property type="evidence" value="ECO:0007669"/>
    <property type="project" value="InterPro"/>
</dbReference>
<evidence type="ECO:0000256" key="3">
    <source>
        <dbReference type="ARBA" id="ARBA00023163"/>
    </source>
</evidence>
<dbReference type="InterPro" id="IPR020449">
    <property type="entry name" value="Tscrpt_reg_AraC-type_HTH"/>
</dbReference>
<dbReference type="GO" id="GO:0043565">
    <property type="term" value="F:sequence-specific DNA binding"/>
    <property type="evidence" value="ECO:0007669"/>
    <property type="project" value="InterPro"/>
</dbReference>
<accession>A0A1U7HIM5</accession>
<name>A0A1U7HIM5_9CHRO</name>
<dbReference type="AlphaFoldDB" id="A0A1U7HIM5"/>
<keyword evidence="6" id="KW-1185">Reference proteome</keyword>
<dbReference type="InterPro" id="IPR009057">
    <property type="entry name" value="Homeodomain-like_sf"/>
</dbReference>
<gene>
    <name evidence="5" type="ORF">NIES1031_18255</name>
</gene>
<sequence length="332" mass="37727">MAPSGKIVTLTLLSDEYEQLWQARQEHNIKVCPQQLGCGYIRTLDLRGIELSIFNYQVHEDLNVIFDFLPGDSWLEFGFQLLGNRSGKRAGQNFVTWGTTLESEIWASETLASEQILKVDLGLEPYRHQLKNFVTGDLNRFPKELQQLLEGDPLICYEEISTVTPAMRLAAEQILYCPYTGTTEQIYLESKCLELIALKIEQLAETELSSTSDRILLKSDDIDRIYHARKIIVDNLDNPPSLSELAKQVELNECTLKRGFRQVFHTTVFGYLHQIRMEQAYQLLVAGDANVTEAAKAVGYASTTSFSAAFRKKYGKNPCAYRRSHTEQGNVQ</sequence>
<comment type="caution">
    <text evidence="5">The sequence shown here is derived from an EMBL/GenBank/DDBJ whole genome shotgun (WGS) entry which is preliminary data.</text>
</comment>
<dbReference type="SUPFAM" id="SSF46689">
    <property type="entry name" value="Homeodomain-like"/>
    <property type="match status" value="2"/>
</dbReference>
<feature type="domain" description="HTH araC/xylS-type" evidence="4">
    <location>
        <begin position="226"/>
        <end position="324"/>
    </location>
</feature>
<reference evidence="5 6" key="1">
    <citation type="submission" date="2016-11" db="EMBL/GenBank/DDBJ databases">
        <title>Draft Genome Sequences of Nine Cyanobacterial Strains from Diverse Habitats.</title>
        <authorList>
            <person name="Zhu T."/>
            <person name="Hou S."/>
            <person name="Lu X."/>
            <person name="Hess W.R."/>
        </authorList>
    </citation>
    <scope>NUCLEOTIDE SEQUENCE [LARGE SCALE GENOMIC DNA]</scope>
    <source>
        <strain evidence="5 6">5.2 s.c.1</strain>
    </source>
</reference>
<evidence type="ECO:0000313" key="5">
    <source>
        <dbReference type="EMBL" id="OKH23388.1"/>
    </source>
</evidence>